<dbReference type="InterPro" id="IPR001328">
    <property type="entry name" value="Pept_tRNA_hydro"/>
</dbReference>
<evidence type="ECO:0000256" key="4">
    <source>
        <dbReference type="ARBA" id="ARBA00022884"/>
    </source>
</evidence>
<feature type="binding site" evidence="7">
    <location>
        <position position="101"/>
    </location>
    <ligand>
        <name>tRNA</name>
        <dbReference type="ChEBI" id="CHEBI:17843"/>
    </ligand>
</feature>
<proteinExistence type="inferred from homology"/>
<comment type="function">
    <text evidence="7">Hydrolyzes ribosome-free peptidyl-tRNAs (with 1 or more amino acids incorporated), which drop off the ribosome during protein synthesis, or as a result of ribosome stalling.</text>
</comment>
<evidence type="ECO:0000256" key="8">
    <source>
        <dbReference type="RuleBase" id="RU000673"/>
    </source>
</evidence>
<keyword evidence="7" id="KW-0963">Cytoplasm</keyword>
<evidence type="ECO:0000313" key="10">
    <source>
        <dbReference type="EMBL" id="TWI12316.1"/>
    </source>
</evidence>
<evidence type="ECO:0000313" key="11">
    <source>
        <dbReference type="Proteomes" id="UP000319848"/>
    </source>
</evidence>
<feature type="binding site" evidence="7">
    <location>
        <position position="149"/>
    </location>
    <ligand>
        <name>tRNA</name>
        <dbReference type="ChEBI" id="CHEBI:17843"/>
    </ligand>
</feature>
<comment type="subunit">
    <text evidence="7">Monomer.</text>
</comment>
<organism evidence="10 11">
    <name type="scientific">Flavobacterium cauense R2A-7</name>
    <dbReference type="NCBI Taxonomy" id="1341154"/>
    <lineage>
        <taxon>Bacteria</taxon>
        <taxon>Pseudomonadati</taxon>
        <taxon>Bacteroidota</taxon>
        <taxon>Flavobacteriia</taxon>
        <taxon>Flavobacteriales</taxon>
        <taxon>Flavobacteriaceae</taxon>
        <taxon>Flavobacterium</taxon>
    </lineage>
</organism>
<comment type="caution">
    <text evidence="10">The sequence shown here is derived from an EMBL/GenBank/DDBJ whole genome shotgun (WGS) entry which is preliminary data.</text>
</comment>
<dbReference type="PANTHER" id="PTHR17224">
    <property type="entry name" value="PEPTIDYL-TRNA HYDROLASE"/>
    <property type="match status" value="1"/>
</dbReference>
<sequence>MKWFTNIFKKENSSKEAIDSMKSELLRTPQNNENEVSKKFLIVGLGNIGAEYVNTRHNIGFKVVDHLAKQESVSFETVKLGALAECKIKGRTLLLLKPNTYMNLSGKAVQYWMEKEKIAKENVLVITDDLNLPFGTIRIKPKGSDGGHNGLKSIQQTLNTSDYPRFRFGISDEFKKGKQVDYVLGEWDDQEKTALPERLDMAIAAVKSFALAGLGNTMSEFNGK</sequence>
<dbReference type="PROSITE" id="PS01196">
    <property type="entry name" value="PEPT_TRNA_HYDROL_2"/>
    <property type="match status" value="1"/>
</dbReference>
<dbReference type="SUPFAM" id="SSF53178">
    <property type="entry name" value="Peptidyl-tRNA hydrolase-like"/>
    <property type="match status" value="1"/>
</dbReference>
<evidence type="ECO:0000256" key="5">
    <source>
        <dbReference type="ARBA" id="ARBA00038063"/>
    </source>
</evidence>
<reference evidence="10 11" key="1">
    <citation type="journal article" date="2015" name="Stand. Genomic Sci.">
        <title>Genomic Encyclopedia of Bacterial and Archaeal Type Strains, Phase III: the genomes of soil and plant-associated and newly described type strains.</title>
        <authorList>
            <person name="Whitman W.B."/>
            <person name="Woyke T."/>
            <person name="Klenk H.P."/>
            <person name="Zhou Y."/>
            <person name="Lilburn T.G."/>
            <person name="Beck B.J."/>
            <person name="De Vos P."/>
            <person name="Vandamme P."/>
            <person name="Eisen J.A."/>
            <person name="Garrity G."/>
            <person name="Hugenholtz P."/>
            <person name="Kyrpides N.C."/>
        </authorList>
    </citation>
    <scope>NUCLEOTIDE SEQUENCE [LARGE SCALE GENOMIC DNA]</scope>
    <source>
        <strain evidence="10 11">CGMCC 1.7270</strain>
    </source>
</reference>
<feature type="site" description="Discriminates between blocked and unblocked aminoacyl-tRNA" evidence="7">
    <location>
        <position position="47"/>
    </location>
</feature>
<comment type="function">
    <text evidence="7">Catalyzes the release of premature peptidyl moieties from peptidyl-tRNA molecules trapped in stalled 50S ribosomal subunits, and thus maintains levels of free tRNAs and 50S ribosomes.</text>
</comment>
<dbReference type="AlphaFoldDB" id="V6S0V5"/>
<dbReference type="GO" id="GO:0072344">
    <property type="term" value="P:rescue of stalled ribosome"/>
    <property type="evidence" value="ECO:0007669"/>
    <property type="project" value="UniProtKB-UniRule"/>
</dbReference>
<evidence type="ECO:0000256" key="7">
    <source>
        <dbReference type="HAMAP-Rule" id="MF_00083"/>
    </source>
</evidence>
<comment type="subcellular location">
    <subcellularLocation>
        <location evidence="7">Cytoplasm</location>
    </subcellularLocation>
</comment>
<comment type="similarity">
    <text evidence="5 7 9">Belongs to the PTH family.</text>
</comment>
<feature type="binding site" evidence="7">
    <location>
        <position position="52"/>
    </location>
    <ligand>
        <name>tRNA</name>
        <dbReference type="ChEBI" id="CHEBI:17843"/>
    </ligand>
</feature>
<keyword evidence="2 7" id="KW-0820">tRNA-binding</keyword>
<evidence type="ECO:0000256" key="9">
    <source>
        <dbReference type="RuleBase" id="RU004320"/>
    </source>
</evidence>
<dbReference type="EMBL" id="VLKQ01000006">
    <property type="protein sequence ID" value="TWI12316.1"/>
    <property type="molecule type" value="Genomic_DNA"/>
</dbReference>
<feature type="binding site" evidence="7">
    <location>
        <position position="103"/>
    </location>
    <ligand>
        <name>tRNA</name>
        <dbReference type="ChEBI" id="CHEBI:17843"/>
    </ligand>
</feature>
<dbReference type="InterPro" id="IPR036416">
    <property type="entry name" value="Pept_tRNA_hydro_sf"/>
</dbReference>
<evidence type="ECO:0000256" key="1">
    <source>
        <dbReference type="ARBA" id="ARBA00013260"/>
    </source>
</evidence>
<dbReference type="HAMAP" id="MF_00083">
    <property type="entry name" value="Pept_tRNA_hydro_bact"/>
    <property type="match status" value="1"/>
</dbReference>
<name>V6S0V5_9FLAO</name>
<keyword evidence="11" id="KW-1185">Reference proteome</keyword>
<dbReference type="GO" id="GO:0000049">
    <property type="term" value="F:tRNA binding"/>
    <property type="evidence" value="ECO:0007669"/>
    <property type="project" value="UniProtKB-UniRule"/>
</dbReference>
<dbReference type="STRING" id="1341154.FCR2A7T_13010"/>
<dbReference type="NCBIfam" id="TIGR00447">
    <property type="entry name" value="pth"/>
    <property type="match status" value="1"/>
</dbReference>
<feature type="active site" description="Proton acceptor" evidence="7">
    <location>
        <position position="57"/>
    </location>
</feature>
<comment type="catalytic activity">
    <reaction evidence="7 8">
        <text>an N-acyl-L-alpha-aminoacyl-tRNA + H2O = an N-acyl-L-amino acid + a tRNA + H(+)</text>
        <dbReference type="Rhea" id="RHEA:54448"/>
        <dbReference type="Rhea" id="RHEA-COMP:10123"/>
        <dbReference type="Rhea" id="RHEA-COMP:13883"/>
        <dbReference type="ChEBI" id="CHEBI:15377"/>
        <dbReference type="ChEBI" id="CHEBI:15378"/>
        <dbReference type="ChEBI" id="CHEBI:59874"/>
        <dbReference type="ChEBI" id="CHEBI:78442"/>
        <dbReference type="ChEBI" id="CHEBI:138191"/>
        <dbReference type="EC" id="3.1.1.29"/>
    </reaction>
</comment>
<dbReference type="InterPro" id="IPR018171">
    <property type="entry name" value="Pept_tRNA_hydro_CS"/>
</dbReference>
<dbReference type="Gene3D" id="3.40.50.1470">
    <property type="entry name" value="Peptidyl-tRNA hydrolase"/>
    <property type="match status" value="1"/>
</dbReference>
<dbReference type="FunFam" id="3.40.50.1470:FF:000001">
    <property type="entry name" value="Peptidyl-tRNA hydrolase"/>
    <property type="match status" value="1"/>
</dbReference>
<evidence type="ECO:0000256" key="3">
    <source>
        <dbReference type="ARBA" id="ARBA00022801"/>
    </source>
</evidence>
<dbReference type="PROSITE" id="PS01195">
    <property type="entry name" value="PEPT_TRNA_HYDROL_1"/>
    <property type="match status" value="1"/>
</dbReference>
<dbReference type="PANTHER" id="PTHR17224:SF1">
    <property type="entry name" value="PEPTIDYL-TRNA HYDROLASE"/>
    <property type="match status" value="1"/>
</dbReference>
<dbReference type="EC" id="3.1.1.29" evidence="1 7"/>
<keyword evidence="3 7" id="KW-0378">Hydrolase</keyword>
<feature type="site" description="Stabilizes the basic form of H active site to accept a proton" evidence="7">
    <location>
        <position position="128"/>
    </location>
</feature>
<dbReference type="GO" id="GO:0004045">
    <property type="term" value="F:peptidyl-tRNA hydrolase activity"/>
    <property type="evidence" value="ECO:0007669"/>
    <property type="project" value="UniProtKB-UniRule"/>
</dbReference>
<dbReference type="Proteomes" id="UP000319848">
    <property type="component" value="Unassembled WGS sequence"/>
</dbReference>
<accession>V6S0V5</accession>
<keyword evidence="4 7" id="KW-0694">RNA-binding</keyword>
<evidence type="ECO:0000256" key="2">
    <source>
        <dbReference type="ARBA" id="ARBA00022555"/>
    </source>
</evidence>
<dbReference type="CDD" id="cd00462">
    <property type="entry name" value="PTH"/>
    <property type="match status" value="1"/>
</dbReference>
<evidence type="ECO:0000256" key="6">
    <source>
        <dbReference type="ARBA" id="ARBA00050038"/>
    </source>
</evidence>
<dbReference type="Pfam" id="PF01195">
    <property type="entry name" value="Pept_tRNA_hydro"/>
    <property type="match status" value="1"/>
</dbReference>
<dbReference type="GO" id="GO:0005737">
    <property type="term" value="C:cytoplasm"/>
    <property type="evidence" value="ECO:0007669"/>
    <property type="project" value="UniProtKB-SubCell"/>
</dbReference>
<dbReference type="GO" id="GO:0006515">
    <property type="term" value="P:protein quality control for misfolded or incompletely synthesized proteins"/>
    <property type="evidence" value="ECO:0007669"/>
    <property type="project" value="UniProtKB-UniRule"/>
</dbReference>
<protein>
    <recommendedName>
        <fullName evidence="6 7">Peptidyl-tRNA hydrolase</fullName>
        <shortName evidence="7">Pth</shortName>
        <ecNumber evidence="1 7">3.1.1.29</ecNumber>
    </recommendedName>
</protein>
<gene>
    <name evidence="7" type="primary">pth</name>
    <name evidence="10" type="ORF">IP98_01526</name>
</gene>